<proteinExistence type="predicted"/>
<dbReference type="AlphaFoldDB" id="A0A6N2U874"/>
<gene>
    <name evidence="1" type="ORF">AULFYP135_01708</name>
</gene>
<organism evidence="1">
    <name type="scientific">uncultured Anaerotruncus sp</name>
    <dbReference type="NCBI Taxonomy" id="905011"/>
    <lineage>
        <taxon>Bacteria</taxon>
        <taxon>Bacillati</taxon>
        <taxon>Bacillota</taxon>
        <taxon>Clostridia</taxon>
        <taxon>Eubacteriales</taxon>
        <taxon>Oscillospiraceae</taxon>
        <taxon>Anaerotruncus</taxon>
        <taxon>environmental samples</taxon>
    </lineage>
</organism>
<protein>
    <submittedName>
        <fullName evidence="1">Uncharacterized protein</fullName>
    </submittedName>
</protein>
<accession>A0A6N2U874</accession>
<name>A0A6N2U874_9FIRM</name>
<reference evidence="1" key="1">
    <citation type="submission" date="2019-11" db="EMBL/GenBank/DDBJ databases">
        <authorList>
            <person name="Feng L."/>
        </authorList>
    </citation>
    <scope>NUCLEOTIDE SEQUENCE</scope>
    <source>
        <strain evidence="1">AundefinedLFYP135</strain>
    </source>
</reference>
<dbReference type="EMBL" id="CACRSL010000003">
    <property type="protein sequence ID" value="VYT11686.1"/>
    <property type="molecule type" value="Genomic_DNA"/>
</dbReference>
<sequence length="347" mass="38105">MKTKRGIVLLLFMGTLLLLMSGCGAKYENPADLPFGSDGWQTQTAGEAIEALSAAGFTNIQENIKETSSADDAGKITKITVNGENLFRKGDRHEGTDVVEITYYSLKQYEAEMEIEVSGDAGLPVFAVNTNLPNGTKLELTLSNEEGYSEKQTVKVKDGQAVSDMFWDNGHYLLGEYTLSVVMKPEDQNASVQYEIGKNGEAMTGPLVQIGEKDVGQYLFLEDDYISNYTEPEKISEDELRERFAQALSGFGNNYEIDLEGYVYTVSVWQDGLAACAMLAEQGVPTAVEQWEAIVDTTAEASNSLQELLSISGYGDYMVQIEVLNDQNHENTLLTVLLGMVSYNCVS</sequence>
<dbReference type="PROSITE" id="PS51257">
    <property type="entry name" value="PROKAR_LIPOPROTEIN"/>
    <property type="match status" value="1"/>
</dbReference>
<evidence type="ECO:0000313" key="1">
    <source>
        <dbReference type="EMBL" id="VYT11686.1"/>
    </source>
</evidence>